<feature type="compositionally biased region" description="Low complexity" evidence="1">
    <location>
        <begin position="118"/>
        <end position="155"/>
    </location>
</feature>
<feature type="region of interest" description="Disordered" evidence="1">
    <location>
        <begin position="1"/>
        <end position="83"/>
    </location>
</feature>
<gene>
    <name evidence="2" type="ORF">K450DRAFT_225309</name>
</gene>
<comment type="caution">
    <text evidence="2">The sequence shown here is derived from an EMBL/GenBank/DDBJ whole genome shotgun (WGS) entry which is preliminary data.</text>
</comment>
<name>A0AAD5HHP7_UMBRA</name>
<dbReference type="RefSeq" id="XP_051447890.1">
    <property type="nucleotide sequence ID" value="XM_051586354.1"/>
</dbReference>
<reference evidence="2" key="1">
    <citation type="submission" date="2021-06" db="EMBL/GenBank/DDBJ databases">
        <authorList>
            <consortium name="DOE Joint Genome Institute"/>
            <person name="Mondo S.J."/>
            <person name="Amses K.R."/>
            <person name="Simmons D.R."/>
            <person name="Longcore J.E."/>
            <person name="Seto K."/>
            <person name="Alves G.H."/>
            <person name="Bonds A.E."/>
            <person name="Quandt C.A."/>
            <person name="Davis W.J."/>
            <person name="Chang Y."/>
            <person name="Letcher P.M."/>
            <person name="Powell M.J."/>
            <person name="Kuo A."/>
            <person name="Labutti K."/>
            <person name="Pangilinan J."/>
            <person name="Andreopoulos W."/>
            <person name="Tritt A."/>
            <person name="Riley R."/>
            <person name="Hundley H."/>
            <person name="Johnson J."/>
            <person name="Lipzen A."/>
            <person name="Barry K."/>
            <person name="Berbee M.L."/>
            <person name="Buchler N.E."/>
            <person name="Grigoriev I.V."/>
            <person name="Spatafora J.W."/>
            <person name="Stajich J.E."/>
            <person name="James T.Y."/>
        </authorList>
    </citation>
    <scope>NUCLEOTIDE SEQUENCE</scope>
    <source>
        <strain evidence="2">AG</strain>
    </source>
</reference>
<evidence type="ECO:0000313" key="3">
    <source>
        <dbReference type="Proteomes" id="UP001206595"/>
    </source>
</evidence>
<reference evidence="2" key="2">
    <citation type="journal article" date="2022" name="Proc. Natl. Acad. Sci. U.S.A.">
        <title>Diploid-dominant life cycles characterize the early evolution of Fungi.</title>
        <authorList>
            <person name="Amses K.R."/>
            <person name="Simmons D.R."/>
            <person name="Longcore J.E."/>
            <person name="Mondo S.J."/>
            <person name="Seto K."/>
            <person name="Jeronimo G.H."/>
            <person name="Bonds A.E."/>
            <person name="Quandt C.A."/>
            <person name="Davis W.J."/>
            <person name="Chang Y."/>
            <person name="Federici B.A."/>
            <person name="Kuo A."/>
            <person name="LaButti K."/>
            <person name="Pangilinan J."/>
            <person name="Andreopoulos W."/>
            <person name="Tritt A."/>
            <person name="Riley R."/>
            <person name="Hundley H."/>
            <person name="Johnson J."/>
            <person name="Lipzen A."/>
            <person name="Barry K."/>
            <person name="Lang B.F."/>
            <person name="Cuomo C.A."/>
            <person name="Buchler N.E."/>
            <person name="Grigoriev I.V."/>
            <person name="Spatafora J.W."/>
            <person name="Stajich J.E."/>
            <person name="James T.Y."/>
        </authorList>
    </citation>
    <scope>NUCLEOTIDE SEQUENCE</scope>
    <source>
        <strain evidence="2">AG</strain>
    </source>
</reference>
<dbReference type="GeneID" id="75911702"/>
<dbReference type="Proteomes" id="UP001206595">
    <property type="component" value="Unassembled WGS sequence"/>
</dbReference>
<sequence length="155" mass="17044">MQSSNDKSSEVGDVDTDKPYLNESTTDQPPQITSPEAPEQSLSQPLQQQLPVLSQQSQQAQQQHATWQHQQHPRHMLNKFATIHSGDKYHQDLRRDVLTNFDRNLTVETAHFDPQLHSSAGPTSSSSSPAVVRRGPMSYSSGLGSNSSLVSGSPL</sequence>
<feature type="compositionally biased region" description="Low complexity" evidence="1">
    <location>
        <begin position="37"/>
        <end position="70"/>
    </location>
</feature>
<keyword evidence="3" id="KW-1185">Reference proteome</keyword>
<feature type="region of interest" description="Disordered" evidence="1">
    <location>
        <begin position="111"/>
        <end position="155"/>
    </location>
</feature>
<dbReference type="AlphaFoldDB" id="A0AAD5HHP7"/>
<accession>A0AAD5HHP7</accession>
<proteinExistence type="predicted"/>
<evidence type="ECO:0000256" key="1">
    <source>
        <dbReference type="SAM" id="MobiDB-lite"/>
    </source>
</evidence>
<evidence type="ECO:0000313" key="2">
    <source>
        <dbReference type="EMBL" id="KAI8582886.1"/>
    </source>
</evidence>
<feature type="compositionally biased region" description="Polar residues" evidence="1">
    <location>
        <begin position="22"/>
        <end position="34"/>
    </location>
</feature>
<dbReference type="EMBL" id="MU620898">
    <property type="protein sequence ID" value="KAI8582886.1"/>
    <property type="molecule type" value="Genomic_DNA"/>
</dbReference>
<protein>
    <submittedName>
        <fullName evidence="2">Uncharacterized protein</fullName>
    </submittedName>
</protein>
<organism evidence="2 3">
    <name type="scientific">Umbelopsis ramanniana AG</name>
    <dbReference type="NCBI Taxonomy" id="1314678"/>
    <lineage>
        <taxon>Eukaryota</taxon>
        <taxon>Fungi</taxon>
        <taxon>Fungi incertae sedis</taxon>
        <taxon>Mucoromycota</taxon>
        <taxon>Mucoromycotina</taxon>
        <taxon>Umbelopsidomycetes</taxon>
        <taxon>Umbelopsidales</taxon>
        <taxon>Umbelopsidaceae</taxon>
        <taxon>Umbelopsis</taxon>
    </lineage>
</organism>
<feature type="compositionally biased region" description="Basic and acidic residues" evidence="1">
    <location>
        <begin position="7"/>
        <end position="20"/>
    </location>
</feature>